<feature type="compositionally biased region" description="Low complexity" evidence="11">
    <location>
        <begin position="861"/>
        <end position="877"/>
    </location>
</feature>
<keyword evidence="3 9" id="KW-0245">EGF-like domain</keyword>
<dbReference type="Gene3D" id="4.10.70.10">
    <property type="entry name" value="Disintegrin domain"/>
    <property type="match status" value="1"/>
</dbReference>
<dbReference type="Pfam" id="PF01421">
    <property type="entry name" value="Reprolysin"/>
    <property type="match status" value="1"/>
</dbReference>
<evidence type="ECO:0000256" key="1">
    <source>
        <dbReference type="ARBA" id="ARBA00004479"/>
    </source>
</evidence>
<dbReference type="InterPro" id="IPR013111">
    <property type="entry name" value="EGF_extracell"/>
</dbReference>
<keyword evidence="7 9" id="KW-1015">Disulfide bond</keyword>
<dbReference type="GO" id="GO:0005886">
    <property type="term" value="C:plasma membrane"/>
    <property type="evidence" value="ECO:0007669"/>
    <property type="project" value="UniProtKB-ARBA"/>
</dbReference>
<keyword evidence="2" id="KW-1217">Cell adhesion impairing toxin</keyword>
<evidence type="ECO:0000256" key="10">
    <source>
        <dbReference type="PROSITE-ProRule" id="PRU00276"/>
    </source>
</evidence>
<keyword evidence="2" id="KW-0800">Toxin</keyword>
<keyword evidence="17" id="KW-1185">Reference proteome</keyword>
<dbReference type="PROSITE" id="PS50214">
    <property type="entry name" value="DISINTEGRIN_2"/>
    <property type="match status" value="1"/>
</dbReference>
<dbReference type="InterPro" id="IPR036436">
    <property type="entry name" value="Disintegrin_dom_sf"/>
</dbReference>
<dbReference type="PANTHER" id="PTHR11905">
    <property type="entry name" value="ADAM A DISINTEGRIN AND METALLOPROTEASE DOMAIN"/>
    <property type="match status" value="1"/>
</dbReference>
<keyword evidence="10" id="KW-0862">Zinc</keyword>
<evidence type="ECO:0000256" key="9">
    <source>
        <dbReference type="PROSITE-ProRule" id="PRU00076"/>
    </source>
</evidence>
<dbReference type="FunFam" id="4.10.70.10:FF:000001">
    <property type="entry name" value="Disintegrin and metalloproteinase domain-containing protein 22"/>
    <property type="match status" value="1"/>
</dbReference>
<feature type="compositionally biased region" description="Pro residues" evidence="11">
    <location>
        <begin position="878"/>
        <end position="889"/>
    </location>
</feature>
<dbReference type="SMART" id="SM00608">
    <property type="entry name" value="ACR"/>
    <property type="match status" value="1"/>
</dbReference>
<dbReference type="InterPro" id="IPR018358">
    <property type="entry name" value="Disintegrin_CS"/>
</dbReference>
<dbReference type="PROSITE" id="PS00427">
    <property type="entry name" value="DISINTEGRIN_1"/>
    <property type="match status" value="1"/>
</dbReference>
<evidence type="ECO:0000256" key="8">
    <source>
        <dbReference type="PROSITE-ProRule" id="PRU00068"/>
    </source>
</evidence>
<dbReference type="InterPro" id="IPR001762">
    <property type="entry name" value="Disintegrin_dom"/>
</dbReference>
<keyword evidence="5 12" id="KW-1133">Transmembrane helix</keyword>
<evidence type="ECO:0000259" key="15">
    <source>
        <dbReference type="PROSITE" id="PS50214"/>
    </source>
</evidence>
<keyword evidence="13" id="KW-0732">Signal</keyword>
<feature type="signal peptide" evidence="13">
    <location>
        <begin position="1"/>
        <end position="31"/>
    </location>
</feature>
<feature type="binding site" evidence="10">
    <location>
        <position position="385"/>
    </location>
    <ligand>
        <name>Zn(2+)</name>
        <dbReference type="ChEBI" id="CHEBI:29105"/>
        <note>catalytic</note>
    </ligand>
</feature>
<name>A0AAJ7SZI0_PETMA</name>
<dbReference type="GO" id="GO:0004222">
    <property type="term" value="F:metalloendopeptidase activity"/>
    <property type="evidence" value="ECO:0007669"/>
    <property type="project" value="InterPro"/>
</dbReference>
<feature type="disulfide bond" evidence="9">
    <location>
        <begin position="715"/>
        <end position="724"/>
    </location>
</feature>
<feature type="chain" id="PRO_5042503149" evidence="13">
    <location>
        <begin position="32"/>
        <end position="920"/>
    </location>
</feature>
<evidence type="ECO:0000313" key="18">
    <source>
        <dbReference type="RefSeq" id="XP_032808344.1"/>
    </source>
</evidence>
<dbReference type="GO" id="GO:0046872">
    <property type="term" value="F:metal ion binding"/>
    <property type="evidence" value="ECO:0007669"/>
    <property type="project" value="UniProtKB-KW"/>
</dbReference>
<comment type="subcellular location">
    <subcellularLocation>
        <location evidence="1">Membrane</location>
        <topology evidence="1">Single-pass type I membrane protein</topology>
    </subcellularLocation>
</comment>
<feature type="domain" description="EGF-like" evidence="14">
    <location>
        <begin position="693"/>
        <end position="725"/>
    </location>
</feature>
<feature type="compositionally biased region" description="Pro residues" evidence="11">
    <location>
        <begin position="847"/>
        <end position="856"/>
    </location>
</feature>
<feature type="compositionally biased region" description="Pro residues" evidence="11">
    <location>
        <begin position="197"/>
        <end position="210"/>
    </location>
</feature>
<sequence length="920" mass="97933">MRILHHHHRLPNTIATIILFHIISVSHLVAGRSQKPAATGRSHAPVIHLSQEDVFLPRILEELRSRRDVPQHQQGRWPDRARYAVRVGGRDAVVALRRNRELMSRDYTEFHYLADGTPVTNTTVERSHCLYQGHVEGEPGSSVSLSTCDGLRGLLRVSHGSYVVEPLPGSSSGEHTSSRVRRSAEPHATCGVADAAPSPPPPSSSPPPPRYRNRDASPWSPQWRTGRPRVAAMVAPVTEVQRALLSDTKYVSLVIVVDNAEFVKLGRDMQRVRQRVLEVTNHVDKLYRPLNIRVALVGLEVWTHEDKAPITSDPKLTLDRFLDWRFLHLVPRKRHDNTQLLTGMDFVGDTVGLAPISGMCSIRQSGAINQDHHVSAVGVATTMAHEMGHNLGMTHDLAERGCVCATPEERGGCLLSPGLGSLFPLEFSSCSQGDLRNFLLTGLAECLLSPPAPGEVYGGSVCGNLFLEPGEECDCGTAEECTNPCCDPLTCRLQPGAECAHGACCDSCKVAPAGRECRPARSECDLPESCDGAAPSCPPNLRMADGTPCQGGAAFCHSGACPTPHQQCRSLWGAGADVAPAVCFERVNVQGNKYGNCGVDTRGYVACAQRDTRCGKLQCVGGEGYPITGVTYTLRVPWGAALTVCKIAGHESDRSGRPPTAGEPPAGSVLSGTKCGDDKVCVFGKCQDVSSLGADECTAKCNGHGVCNNLHRCHCDPGWEPPFCLERASGTGLPVVVVVCAVVAAVVAVVVAAVVAAVCVRRRRRTSIGYKQHDSRSTASVAKTTAVATASVAKTTTAVAISSPRFKSSTNHAAQQRLPLPAPPPAAPGTVAATRALFLQSPSEAAPAPPGAPFRPRPLKSVTSPTSPTSPTSVAAPQPRPRPPVPCKPLPLLSTRIRGGGPSRPLLPPKPLMPPKVGPR</sequence>
<feature type="transmembrane region" description="Helical" evidence="12">
    <location>
        <begin position="733"/>
        <end position="760"/>
    </location>
</feature>
<feature type="active site" evidence="10">
    <location>
        <position position="386"/>
    </location>
</feature>
<organism evidence="17 18">
    <name type="scientific">Petromyzon marinus</name>
    <name type="common">Sea lamprey</name>
    <dbReference type="NCBI Taxonomy" id="7757"/>
    <lineage>
        <taxon>Eukaryota</taxon>
        <taxon>Metazoa</taxon>
        <taxon>Chordata</taxon>
        <taxon>Craniata</taxon>
        <taxon>Vertebrata</taxon>
        <taxon>Cyclostomata</taxon>
        <taxon>Hyperoartia</taxon>
        <taxon>Petromyzontiformes</taxon>
        <taxon>Petromyzontidae</taxon>
        <taxon>Petromyzon</taxon>
    </lineage>
</organism>
<dbReference type="RefSeq" id="XP_032808344.1">
    <property type="nucleotide sequence ID" value="XM_032952453.1"/>
</dbReference>
<evidence type="ECO:0000256" key="7">
    <source>
        <dbReference type="ARBA" id="ARBA00023157"/>
    </source>
</evidence>
<evidence type="ECO:0000256" key="4">
    <source>
        <dbReference type="ARBA" id="ARBA00022692"/>
    </source>
</evidence>
<feature type="binding site" evidence="10">
    <location>
        <position position="395"/>
    </location>
    <ligand>
        <name>Zn(2+)</name>
        <dbReference type="ChEBI" id="CHEBI:29105"/>
        <note>catalytic</note>
    </ligand>
</feature>
<dbReference type="InterPro" id="IPR024079">
    <property type="entry name" value="MetalloPept_cat_dom_sf"/>
</dbReference>
<feature type="compositionally biased region" description="Pro residues" evidence="11">
    <location>
        <begin position="905"/>
        <end position="920"/>
    </location>
</feature>
<dbReference type="InterPro" id="IPR001590">
    <property type="entry name" value="Peptidase_M12B"/>
</dbReference>
<dbReference type="AlphaFoldDB" id="A0AAJ7SZI0"/>
<dbReference type="PRINTS" id="PR00289">
    <property type="entry name" value="DISINTEGRIN"/>
</dbReference>
<accession>A0AAJ7SZI0</accession>
<gene>
    <name evidence="18" type="primary">LOC116941383</name>
</gene>
<feature type="binding site" evidence="10">
    <location>
        <position position="389"/>
    </location>
    <ligand>
        <name>Zn(2+)</name>
        <dbReference type="ChEBI" id="CHEBI:29105"/>
        <note>catalytic</note>
    </ligand>
</feature>
<dbReference type="InterPro" id="IPR000742">
    <property type="entry name" value="EGF"/>
</dbReference>
<dbReference type="SMART" id="SM00050">
    <property type="entry name" value="DISIN"/>
    <property type="match status" value="1"/>
</dbReference>
<dbReference type="InterPro" id="IPR006586">
    <property type="entry name" value="ADAM_Cys-rich"/>
</dbReference>
<dbReference type="Pfam" id="PF01562">
    <property type="entry name" value="Pep_M12B_propep"/>
    <property type="match status" value="1"/>
</dbReference>
<dbReference type="PROSITE" id="PS50215">
    <property type="entry name" value="ADAM_MEPRO"/>
    <property type="match status" value="1"/>
</dbReference>
<dbReference type="PROSITE" id="PS50026">
    <property type="entry name" value="EGF_3"/>
    <property type="match status" value="1"/>
</dbReference>
<evidence type="ECO:0000256" key="6">
    <source>
        <dbReference type="ARBA" id="ARBA00023136"/>
    </source>
</evidence>
<feature type="domain" description="Disintegrin" evidence="15">
    <location>
        <begin position="459"/>
        <end position="545"/>
    </location>
</feature>
<evidence type="ECO:0000259" key="14">
    <source>
        <dbReference type="PROSITE" id="PS50026"/>
    </source>
</evidence>
<dbReference type="InterPro" id="IPR034027">
    <property type="entry name" value="Reprolysin_adamalysin"/>
</dbReference>
<evidence type="ECO:0000256" key="13">
    <source>
        <dbReference type="SAM" id="SignalP"/>
    </source>
</evidence>
<feature type="region of interest" description="Disordered" evidence="11">
    <location>
        <begin position="165"/>
        <end position="224"/>
    </location>
</feature>
<keyword evidence="10" id="KW-0479">Metal-binding</keyword>
<evidence type="ECO:0000256" key="2">
    <source>
        <dbReference type="ARBA" id="ARBA00022508"/>
    </source>
</evidence>
<evidence type="ECO:0000256" key="3">
    <source>
        <dbReference type="ARBA" id="ARBA00022536"/>
    </source>
</evidence>
<evidence type="ECO:0000313" key="17">
    <source>
        <dbReference type="Proteomes" id="UP001318040"/>
    </source>
</evidence>
<evidence type="ECO:0000259" key="16">
    <source>
        <dbReference type="PROSITE" id="PS50215"/>
    </source>
</evidence>
<dbReference type="Pfam" id="PF07974">
    <property type="entry name" value="EGF_2"/>
    <property type="match status" value="1"/>
</dbReference>
<dbReference type="Gene3D" id="3.40.390.10">
    <property type="entry name" value="Collagenase (Catalytic Domain)"/>
    <property type="match status" value="1"/>
</dbReference>
<evidence type="ECO:0000256" key="12">
    <source>
        <dbReference type="SAM" id="Phobius"/>
    </source>
</evidence>
<dbReference type="Pfam" id="PF00200">
    <property type="entry name" value="Disintegrin"/>
    <property type="match status" value="1"/>
</dbReference>
<feature type="disulfide bond" evidence="9">
    <location>
        <begin position="697"/>
        <end position="707"/>
    </location>
</feature>
<evidence type="ECO:0000256" key="11">
    <source>
        <dbReference type="SAM" id="MobiDB-lite"/>
    </source>
</evidence>
<evidence type="ECO:0000256" key="5">
    <source>
        <dbReference type="ARBA" id="ARBA00022989"/>
    </source>
</evidence>
<dbReference type="Gene3D" id="2.60.120.260">
    <property type="entry name" value="Galactose-binding domain-like"/>
    <property type="match status" value="1"/>
</dbReference>
<dbReference type="InterPro" id="IPR002870">
    <property type="entry name" value="Peptidase_M12B_N"/>
</dbReference>
<keyword evidence="4 12" id="KW-0812">Transmembrane</keyword>
<dbReference type="PROSITE" id="PS01186">
    <property type="entry name" value="EGF_2"/>
    <property type="match status" value="1"/>
</dbReference>
<comment type="caution">
    <text evidence="9">Lacks conserved residue(s) required for the propagation of feature annotation.</text>
</comment>
<dbReference type="FunFam" id="3.40.390.10:FF:000002">
    <property type="entry name" value="Disintegrin and metalloproteinase domain-containing protein 22"/>
    <property type="match status" value="1"/>
</dbReference>
<protein>
    <submittedName>
        <fullName evidence="18">Disintegrin and metalloproteinase domain-containing protein 8-like isoform X1</fullName>
    </submittedName>
</protein>
<dbReference type="PANTHER" id="PTHR11905:SF159">
    <property type="entry name" value="ADAM METALLOPROTEASE"/>
    <property type="match status" value="1"/>
</dbReference>
<dbReference type="Pfam" id="PF08516">
    <property type="entry name" value="ADAM_CR"/>
    <property type="match status" value="1"/>
</dbReference>
<proteinExistence type="predicted"/>
<feature type="disulfide bond" evidence="8">
    <location>
        <begin position="517"/>
        <end position="537"/>
    </location>
</feature>
<feature type="region of interest" description="Disordered" evidence="11">
    <location>
        <begin position="842"/>
        <end position="920"/>
    </location>
</feature>
<dbReference type="CDD" id="cd04269">
    <property type="entry name" value="ZnMc_adamalysin_II_like"/>
    <property type="match status" value="1"/>
</dbReference>
<keyword evidence="6 12" id="KW-0472">Membrane</keyword>
<dbReference type="GO" id="GO:0006508">
    <property type="term" value="P:proteolysis"/>
    <property type="evidence" value="ECO:0007669"/>
    <property type="project" value="InterPro"/>
</dbReference>
<feature type="domain" description="Peptidase M12B" evidence="16">
    <location>
        <begin position="249"/>
        <end position="451"/>
    </location>
</feature>
<reference evidence="18" key="1">
    <citation type="submission" date="2025-08" db="UniProtKB">
        <authorList>
            <consortium name="RefSeq"/>
        </authorList>
    </citation>
    <scope>IDENTIFICATION</scope>
    <source>
        <tissue evidence="18">Sperm</tissue>
    </source>
</reference>
<dbReference type="KEGG" id="pmrn:116941383"/>
<dbReference type="Proteomes" id="UP001318040">
    <property type="component" value="Chromosome 11"/>
</dbReference>
<feature type="region of interest" description="Disordered" evidence="11">
    <location>
        <begin position="801"/>
        <end position="829"/>
    </location>
</feature>
<dbReference type="SUPFAM" id="SSF55486">
    <property type="entry name" value="Metalloproteases ('zincins'), catalytic domain"/>
    <property type="match status" value="1"/>
</dbReference>
<dbReference type="SUPFAM" id="SSF57552">
    <property type="entry name" value="Blood coagulation inhibitor (disintegrin)"/>
    <property type="match status" value="1"/>
</dbReference>